<dbReference type="Proteomes" id="UP001062846">
    <property type="component" value="Chromosome 9"/>
</dbReference>
<reference evidence="1" key="1">
    <citation type="submission" date="2022-02" db="EMBL/GenBank/DDBJ databases">
        <title>Plant Genome Project.</title>
        <authorList>
            <person name="Zhang R.-G."/>
        </authorList>
    </citation>
    <scope>NUCLEOTIDE SEQUENCE</scope>
    <source>
        <strain evidence="1">AT1</strain>
    </source>
</reference>
<organism evidence="1 2">
    <name type="scientific">Rhododendron molle</name>
    <name type="common">Chinese azalea</name>
    <name type="synonym">Azalea mollis</name>
    <dbReference type="NCBI Taxonomy" id="49168"/>
    <lineage>
        <taxon>Eukaryota</taxon>
        <taxon>Viridiplantae</taxon>
        <taxon>Streptophyta</taxon>
        <taxon>Embryophyta</taxon>
        <taxon>Tracheophyta</taxon>
        <taxon>Spermatophyta</taxon>
        <taxon>Magnoliopsida</taxon>
        <taxon>eudicotyledons</taxon>
        <taxon>Gunneridae</taxon>
        <taxon>Pentapetalae</taxon>
        <taxon>asterids</taxon>
        <taxon>Ericales</taxon>
        <taxon>Ericaceae</taxon>
        <taxon>Ericoideae</taxon>
        <taxon>Rhodoreae</taxon>
        <taxon>Rhododendron</taxon>
    </lineage>
</organism>
<evidence type="ECO:0000313" key="1">
    <source>
        <dbReference type="EMBL" id="KAI8538654.1"/>
    </source>
</evidence>
<keyword evidence="2" id="KW-1185">Reference proteome</keyword>
<gene>
    <name evidence="1" type="ORF">RHMOL_Rhmol09G0121500</name>
</gene>
<accession>A0ACC0MDH9</accession>
<proteinExistence type="predicted"/>
<name>A0ACC0MDH9_RHOML</name>
<comment type="caution">
    <text evidence="1">The sequence shown here is derived from an EMBL/GenBank/DDBJ whole genome shotgun (WGS) entry which is preliminary data.</text>
</comment>
<dbReference type="EMBL" id="CM046396">
    <property type="protein sequence ID" value="KAI8538654.1"/>
    <property type="molecule type" value="Genomic_DNA"/>
</dbReference>
<protein>
    <submittedName>
        <fullName evidence="1">Uncharacterized protein</fullName>
    </submittedName>
</protein>
<sequence>MQEMHWVQVVCKVTDWNQNFYYMSCPKCIKATLGQIDTLFWCDYCKQRVQATPSTCFDNRCRFQIQLADSTGFITATAFGQQADSMFSISGDYLKNNIKKVRLEKNIYFVLIMEKFSKFFHPLVLAPAHGVVAIYSGILVYYIRIDNHELTLGWYDIVADHKFGDDYTILLASVGHLLFDLYIFDEEGCQVKYPWTTTAAINHPNAPPGTIFTGCMPSAFRSMGHELRFQKKLTNGDLVALELCQSIKQFAKELKMNTFMLVTKQRIWEIQHIAGYLVGHGWYAYVAAHTLRCHDTLIFSLDSHLRLRVLIFNEARRERTYDWY</sequence>
<evidence type="ECO:0000313" key="2">
    <source>
        <dbReference type="Proteomes" id="UP001062846"/>
    </source>
</evidence>